<accession>A0A2R5GIY2</accession>
<dbReference type="InterPro" id="IPR036322">
    <property type="entry name" value="WD40_repeat_dom_sf"/>
</dbReference>
<dbReference type="SUPFAM" id="SSF50729">
    <property type="entry name" value="PH domain-like"/>
    <property type="match status" value="1"/>
</dbReference>
<name>A0A2R5GIY2_9STRA</name>
<feature type="compositionally biased region" description="Polar residues" evidence="1">
    <location>
        <begin position="1352"/>
        <end position="1361"/>
    </location>
</feature>
<feature type="transmembrane region" description="Helical" evidence="2">
    <location>
        <begin position="3190"/>
        <end position="3211"/>
    </location>
</feature>
<feature type="compositionally biased region" description="Basic and acidic residues" evidence="1">
    <location>
        <begin position="2242"/>
        <end position="2256"/>
    </location>
</feature>
<feature type="transmembrane region" description="Helical" evidence="2">
    <location>
        <begin position="3122"/>
        <end position="3141"/>
    </location>
</feature>
<feature type="transmembrane region" description="Helical" evidence="2">
    <location>
        <begin position="3289"/>
        <end position="3307"/>
    </location>
</feature>
<dbReference type="Pfam" id="PF15787">
    <property type="entry name" value="DUF4704"/>
    <property type="match status" value="1"/>
</dbReference>
<dbReference type="Gene3D" id="1.10.1540.10">
    <property type="entry name" value="BEACH domain"/>
    <property type="match status" value="1"/>
</dbReference>
<dbReference type="SUPFAM" id="SSF81837">
    <property type="entry name" value="BEACH domain"/>
    <property type="match status" value="1"/>
</dbReference>
<organism evidence="5 6">
    <name type="scientific">Hondaea fermentalgiana</name>
    <dbReference type="NCBI Taxonomy" id="2315210"/>
    <lineage>
        <taxon>Eukaryota</taxon>
        <taxon>Sar</taxon>
        <taxon>Stramenopiles</taxon>
        <taxon>Bigyra</taxon>
        <taxon>Labyrinthulomycetes</taxon>
        <taxon>Thraustochytrida</taxon>
        <taxon>Thraustochytriidae</taxon>
        <taxon>Hondaea</taxon>
    </lineage>
</organism>
<protein>
    <submittedName>
        <fullName evidence="5">GPI-anchored wall transfer protein 1</fullName>
    </submittedName>
</protein>
<proteinExistence type="predicted"/>
<dbReference type="InterPro" id="IPR001680">
    <property type="entry name" value="WD40_rpt"/>
</dbReference>
<dbReference type="GO" id="GO:0006506">
    <property type="term" value="P:GPI anchor biosynthetic process"/>
    <property type="evidence" value="ECO:0007669"/>
    <property type="project" value="InterPro"/>
</dbReference>
<dbReference type="SUPFAM" id="SSF50978">
    <property type="entry name" value="WD40 repeat-like"/>
    <property type="match status" value="1"/>
</dbReference>
<comment type="caution">
    <text evidence="5">The sequence shown here is derived from an EMBL/GenBank/DDBJ whole genome shotgun (WGS) entry which is preliminary data.</text>
</comment>
<dbReference type="PROSITE" id="PS50197">
    <property type="entry name" value="BEACH"/>
    <property type="match status" value="1"/>
</dbReference>
<feature type="compositionally biased region" description="Basic and acidic residues" evidence="1">
    <location>
        <begin position="2200"/>
        <end position="2219"/>
    </location>
</feature>
<evidence type="ECO:0000259" key="3">
    <source>
        <dbReference type="PROSITE" id="PS50197"/>
    </source>
</evidence>
<dbReference type="InParanoid" id="A0A2R5GIY2"/>
<dbReference type="Gene3D" id="2.130.10.10">
    <property type="entry name" value="YVTN repeat-like/Quinoprotein amine dehydrogenase"/>
    <property type="match status" value="1"/>
</dbReference>
<dbReference type="Gene3D" id="2.60.120.200">
    <property type="match status" value="1"/>
</dbReference>
<feature type="transmembrane region" description="Helical" evidence="2">
    <location>
        <begin position="3092"/>
        <end position="3110"/>
    </location>
</feature>
<keyword evidence="6" id="KW-1185">Reference proteome</keyword>
<feature type="transmembrane region" description="Helical" evidence="2">
    <location>
        <begin position="3223"/>
        <end position="3243"/>
    </location>
</feature>
<reference evidence="5 6" key="1">
    <citation type="submission" date="2017-12" db="EMBL/GenBank/DDBJ databases">
        <title>Sequencing, de novo assembly and annotation of complete genome of a new Thraustochytrid species, strain FCC1311.</title>
        <authorList>
            <person name="Sedici K."/>
            <person name="Godart F."/>
            <person name="Aiese Cigliano R."/>
            <person name="Sanseverino W."/>
            <person name="Barakat M."/>
            <person name="Ortet P."/>
            <person name="Marechal E."/>
            <person name="Cagnac O."/>
            <person name="Amato A."/>
        </authorList>
    </citation>
    <scope>NUCLEOTIDE SEQUENCE [LARGE SCALE GENOMIC DNA]</scope>
</reference>
<dbReference type="Proteomes" id="UP000241890">
    <property type="component" value="Unassembled WGS sequence"/>
</dbReference>
<feature type="region of interest" description="Disordered" evidence="1">
    <location>
        <begin position="1351"/>
        <end position="1373"/>
    </location>
</feature>
<dbReference type="GO" id="GO:0019901">
    <property type="term" value="F:protein kinase binding"/>
    <property type="evidence" value="ECO:0007669"/>
    <property type="project" value="TreeGrafter"/>
</dbReference>
<dbReference type="GO" id="GO:0016020">
    <property type="term" value="C:membrane"/>
    <property type="evidence" value="ECO:0007669"/>
    <property type="project" value="InterPro"/>
</dbReference>
<dbReference type="SMART" id="SM00320">
    <property type="entry name" value="WD40"/>
    <property type="match status" value="1"/>
</dbReference>
<feature type="compositionally biased region" description="Polar residues" evidence="1">
    <location>
        <begin position="2226"/>
        <end position="2240"/>
    </location>
</feature>
<dbReference type="InterPro" id="IPR023362">
    <property type="entry name" value="PH-BEACH_dom"/>
</dbReference>
<feature type="compositionally biased region" description="Basic and acidic residues" evidence="1">
    <location>
        <begin position="41"/>
        <end position="50"/>
    </location>
</feature>
<dbReference type="GO" id="GO:0005829">
    <property type="term" value="C:cytosol"/>
    <property type="evidence" value="ECO:0007669"/>
    <property type="project" value="TreeGrafter"/>
</dbReference>
<feature type="compositionally biased region" description="Basic and acidic residues" evidence="1">
    <location>
        <begin position="2284"/>
        <end position="2303"/>
    </location>
</feature>
<dbReference type="Gene3D" id="2.30.29.30">
    <property type="entry name" value="Pleckstrin-homology domain (PH domain)/Phosphotyrosine-binding domain (PTB)"/>
    <property type="match status" value="1"/>
</dbReference>
<feature type="transmembrane region" description="Helical" evidence="2">
    <location>
        <begin position="3153"/>
        <end position="3169"/>
    </location>
</feature>
<feature type="compositionally biased region" description="Low complexity" evidence="1">
    <location>
        <begin position="1572"/>
        <end position="1587"/>
    </location>
</feature>
<evidence type="ECO:0000256" key="1">
    <source>
        <dbReference type="SAM" id="MobiDB-lite"/>
    </source>
</evidence>
<feature type="region of interest" description="Disordered" evidence="1">
    <location>
        <begin position="1"/>
        <end position="50"/>
    </location>
</feature>
<feature type="region of interest" description="Disordered" evidence="1">
    <location>
        <begin position="1568"/>
        <end position="1591"/>
    </location>
</feature>
<keyword evidence="2" id="KW-1133">Transmembrane helix</keyword>
<feature type="region of interest" description="Disordered" evidence="1">
    <location>
        <begin position="2283"/>
        <end position="2323"/>
    </location>
</feature>
<dbReference type="SUPFAM" id="SSF49899">
    <property type="entry name" value="Concanavalin A-like lectins/glucanases"/>
    <property type="match status" value="1"/>
</dbReference>
<dbReference type="Pfam" id="PF02138">
    <property type="entry name" value="Beach"/>
    <property type="match status" value="2"/>
</dbReference>
<dbReference type="GO" id="GO:0016746">
    <property type="term" value="F:acyltransferase activity"/>
    <property type="evidence" value="ECO:0007669"/>
    <property type="project" value="InterPro"/>
</dbReference>
<feature type="compositionally biased region" description="Basic and acidic residues" evidence="1">
    <location>
        <begin position="1"/>
        <end position="10"/>
    </location>
</feature>
<dbReference type="InterPro" id="IPR011993">
    <property type="entry name" value="PH-like_dom_sf"/>
</dbReference>
<dbReference type="GO" id="GO:0008104">
    <property type="term" value="P:intracellular protein localization"/>
    <property type="evidence" value="ECO:0007669"/>
    <property type="project" value="TreeGrafter"/>
</dbReference>
<feature type="domain" description="BEACH" evidence="3">
    <location>
        <begin position="2437"/>
        <end position="2765"/>
    </location>
</feature>
<dbReference type="Pfam" id="PF13385">
    <property type="entry name" value="Laminin_G_3"/>
    <property type="match status" value="1"/>
</dbReference>
<dbReference type="Pfam" id="PF06423">
    <property type="entry name" value="GWT1"/>
    <property type="match status" value="1"/>
</dbReference>
<gene>
    <name evidence="5" type="ORF">FCC1311_059092</name>
</gene>
<dbReference type="SMART" id="SM01026">
    <property type="entry name" value="Beach"/>
    <property type="match status" value="1"/>
</dbReference>
<feature type="region of interest" description="Disordered" evidence="1">
    <location>
        <begin position="2193"/>
        <end position="2258"/>
    </location>
</feature>
<dbReference type="InterPro" id="IPR015943">
    <property type="entry name" value="WD40/YVTN_repeat-like_dom_sf"/>
</dbReference>
<keyword evidence="2" id="KW-0472">Membrane</keyword>
<evidence type="ECO:0000313" key="6">
    <source>
        <dbReference type="Proteomes" id="UP000241890"/>
    </source>
</evidence>
<dbReference type="EMBL" id="BEYU01000063">
    <property type="protein sequence ID" value="GBG29688.1"/>
    <property type="molecule type" value="Genomic_DNA"/>
</dbReference>
<dbReference type="CDD" id="cd06071">
    <property type="entry name" value="Beach"/>
    <property type="match status" value="1"/>
</dbReference>
<dbReference type="InterPro" id="IPR009447">
    <property type="entry name" value="PIGW/GWT1"/>
</dbReference>
<evidence type="ECO:0000313" key="5">
    <source>
        <dbReference type="EMBL" id="GBG29688.1"/>
    </source>
</evidence>
<dbReference type="PANTHER" id="PTHR13743">
    <property type="entry name" value="BEIGE/BEACH-RELATED"/>
    <property type="match status" value="1"/>
</dbReference>
<feature type="region of interest" description="Disordered" evidence="1">
    <location>
        <begin position="956"/>
        <end position="975"/>
    </location>
</feature>
<feature type="compositionally biased region" description="Basic residues" evidence="1">
    <location>
        <begin position="2313"/>
        <end position="2323"/>
    </location>
</feature>
<dbReference type="InterPro" id="IPR000409">
    <property type="entry name" value="BEACH_dom"/>
</dbReference>
<evidence type="ECO:0000256" key="2">
    <source>
        <dbReference type="SAM" id="Phobius"/>
    </source>
</evidence>
<dbReference type="InterPro" id="IPR031570">
    <property type="entry name" value="NBEA/BDCP_DUF4704"/>
</dbReference>
<feature type="region of interest" description="Disordered" evidence="1">
    <location>
        <begin position="1927"/>
        <end position="1952"/>
    </location>
</feature>
<keyword evidence="2" id="KW-0812">Transmembrane</keyword>
<dbReference type="OrthoDB" id="26681at2759"/>
<dbReference type="PROSITE" id="PS51783">
    <property type="entry name" value="PH_BEACH"/>
    <property type="match status" value="1"/>
</dbReference>
<feature type="transmembrane region" description="Helical" evidence="2">
    <location>
        <begin position="3255"/>
        <end position="3274"/>
    </location>
</feature>
<dbReference type="PANTHER" id="PTHR13743:SF112">
    <property type="entry name" value="BEACH DOMAIN-CONTAINING PROTEIN"/>
    <property type="match status" value="1"/>
</dbReference>
<dbReference type="Pfam" id="PF14844">
    <property type="entry name" value="PH_BEACH"/>
    <property type="match status" value="1"/>
</dbReference>
<sequence length="3330" mass="363861">MGQGRSRDDLGAGGSSTSDGTSGGGSGRRSSRRGSGSSQHQRRDGFGNREQISEAKLSEIEAFHRSLAIEKTRKLLEHAQASGIESLAFQEELQNAAATLDCEVGVHAVFGEALLVMLKGSKGTEDTISICQVATAIALHFSWPVPEMLRGSLLQEASLFLDAVLKDGFANVGDSPSCLPGDWRCLDLASVKPDLQPEGADYYLVLTSQFLPVLVQTVHRVWNLLVLNTDSSWLSCTLDAALQANGAALYLSRKFHGCSSVFARIFEDMETETHAIVDIISSPIARAHADIVISAAAVSTLYSSKFMLRAFTKTAVHQVCSVLCEELSSYPWDDDPCSRYVATVPDVCVGAMTCFAVDGTFALDSRARRDDRGLLAVTQGFISNVMDPTLREHATDYIVEKLTATSSCKLKRALFIVLRRLDTNLDRVFVQYPRFVFESQCDDLAIKQQWLKSIDAHSRLDLFHAACTTMPELHERVRSKVGSSEALVVLTATMLIGEAPTLGDRRIGQLLDILGLQRSPPLPWAMECCAWAILDAILHQARTSGTLSQAVRGDLFAMLARRGIRNDAAVSPALANIFKVLWHHLLDHAEARQLLRAIRDEIDREYKAKPQEAYATKVEFFHDLFASMAASMTIATLWTEFSLVDDLLHFASACPDREQRCLVALHTMRTLTRLLAHNRTVRMSPQTAALYADLGPLLVKTCHSEADVASALSAALAMVFDGKRAFTYYAKTGRFAHLPPAGSKLILNAKAMDVVVVVLLHAQDLYPTLFRATLIVLRGLVCALQSRRVSVDQGLLQNSSESEISTLYDEDESPGTRFHLPEFALKDGGVDAQVAEMDPFDYIESGVNASALVILQQPLVLHLLARIERMDSESRLYALQIMAALACAQTSVRQLKALFRKIWTVSEQPNLVADLARTVNSVFERGRSFFYFAGVQSGLRVNFSMSLPGAGSLDLEHNPDVDADTSPSADASFSPPWPSKDSLSFSAWILLHGTDSNATLFEICSRSRKEGVGFYVDHGTLTVAIRTRGQTRSYPAASEIQPARWYHVALVLSREKPTGLFAGSAQDYASIFINGKPRLRQEGRCGIPLGSVGLSSWTIGTNADMGCTLHGCLSAIKFWAAALSSSDIQALYTGKLASVRHNHVALELDERASAREGKVFMDVSRHASSLFLGRRPFAAQTADEGVRVCLQRGARKAMLSIGGMQAVFPLLALEGGPTLAGCALHLLGKLVSVGRASVAARSLLSDGLAVVSYLLRRLSADCIGPDTLLGAEYLVGRLENDPVLLKQGVRQVILCADIWAKSDTTNLAGPMVEAARRACTNRPEIFRSLIGVAFIVDELVGRSRPVVVGVASQPSNQTSSDGDARKQTPAERLGSKMSRSVIFDPISEVSLAGMALEPVSPLTPGLQGLQSSPVIDEEGNALAFPASSLPSLPPVVPDRHSSGASGDVSASHGGESFFVGASARDKARALWTDMTSVLDAGAMERRLGTETSLELTNMLHQAVENMRVLRASGGEIMALVSLMCSVHLDAPLLAPLLNSFCVLSRIEAKFVVQCFNIEIPVEDDGLGESADEASSVASANSQSSISSGWEEGSPARVRNVAADVLIALMASQDRATVLAALELFRILRSRQALQTQQLASTWTAMASVLAGSVASRDLAWEHHEESLNALLVKTADLAVVWRGQERSLGFPKALQVLLSGVVARLSCGPRKQHGLNELWGLVQSQDNWKAFLQVPHWQMHLVEAVCSTISRCNDGSPCACFARVATIFDFVHCKDLLQIATDAARRPLSKATILAGPTALEGTLEIFRALDAAETSSVVRRHLGALVSLGAVAKSRERLRAMSSDDKLTIGHNMVTLLSRVVAASMAPFPEGPHPFAGMQYGGAGAGEVGPEDLWMQAFYTLLAVLDDLDVSPLSFGPRAHDANLYGGASSGPTLRAGQNDKSGSGKPTRRAVVHNPTNCRCKCCVLRLELQAPVITMLLAVPAACLRAPQGTQVPARVELERALSALSLLLDHEASLTVDSLRYMALEMDALKESLTANPRPDLSSRIDVPDVVSRFAARCKARMQREENALALIGGGPTGETPASMLARRLSRVSIQALGSGTYRPDRDVARWLRQLRADTAQLRRREIRQREKKSVISKTREKHALATWSNVLRQVAHERGTWGEGRSSDVRFSKLDVCETSHTRLRLKIRANPSANDHREASSRSRPSRLMDKAKSKAVPDSNKSGQDAGSASSQDAGGERHAMHERNESEAGSRLNLFRELQEARAIGVTVSSGALAKRPLEHSSSDLKHTHALDETSTRSLEAPKTPPRRPVGHQRRASAGEALFHDDVCLIAPMGSVPGRLEIFNTFIRFMRDQSEHRADGAVGVGKRWFLSQVRRVQRRRVNMRWTGLEIFTGTTERKSYLFDFSSGSDRCNVAAKHLGRLIEQEDASWTPSERAARSGAQEAWIEGRLSNLEYLMILNDFAGRSYSDLAQYPVLPWVLADYTSEKIDLEKPESFRDLRFPIGAQTEAKRSELRSKFEDSTRDYRNISPVTSSQGGLFRWPLLSSAEDRQLQEQKHGDVNVLQGPPWHFGSHYSSRGSVLWYLLRLEPFTTLHIQLQGGRFDHADRQFDSIAMAFDFATRVSPRELLPEFFCNPEFLRNSAGFDLGTKQDGTRIDDVILPPWAKTPEDFIRKNRDALESTHVSSHLHHWIDLTFGNKQQGPEAVEAVNVYFHLMYEGAVDLDYLERVRPDLHRTVQRMVEEYGQSPPVLFDRPHSQRRKRLPMYRGISNGDVPTAAKCNSAHWVQTLIRQPSFKDDPIEWSSPVFNIGVVSSLIPFGLGGNKRYELIEHLGRQYDVRHVLMVTQRQIAVMVYIISAKREFANPAKIFTTWETLGQVGGLRAERYQLTFGAARQWGGFVCLPGLCRDKVTHAGLIDRGLLDGRSADCCVFVWRVHRETLVLDNVLLGHDDAVTSIAVSAALDLVVSASLDGTCIVHTLEQANYVRSLGFTAPKAADGDNVDKDFPAGSSASDPSGDGNGPAVVVDKTSALWVGIAPSLTPSICTARRAAYTMEAEGAPMIEDGLSYRARKEAFVSGLEGTSMLEVALVVTVVPVGLWLADLAVRALQLRGSKSIARLLVEFCCLVTPLLLSMTLETRALSSKFVDHLGLVVATVASGVLLRWRKLETEKEAPDTEHAAGHVTAFRSGLLLMTCTAILAVDFPVFPRRFAKTETYGTGLMDVGVGGFVVSNAIVLGLDGSYETLKLTMWRAISSTGVLVTIGLARLALTKSVDYQEHASEYGLHWNFFFTLAAVSLGIPLARSSRITSGAPRHSTRERYVRPHG</sequence>
<evidence type="ECO:0000259" key="4">
    <source>
        <dbReference type="PROSITE" id="PS51783"/>
    </source>
</evidence>
<feature type="domain" description="BEACH-type PH" evidence="4">
    <location>
        <begin position="2324"/>
        <end position="2426"/>
    </location>
</feature>
<dbReference type="InterPro" id="IPR013320">
    <property type="entry name" value="ConA-like_dom_sf"/>
</dbReference>
<dbReference type="InterPro" id="IPR036372">
    <property type="entry name" value="BEACH_dom_sf"/>
</dbReference>
<dbReference type="InterPro" id="IPR050865">
    <property type="entry name" value="BEACH_Domain"/>
</dbReference>